<reference evidence="9 10" key="1">
    <citation type="journal article" date="2004" name="Appl. Environ. Microbiol.">
        <title>Mineralization of individual congeners of linear alkylbenzenesulfonate by defined pairs of heterotrophic bacteria.</title>
        <authorList>
            <person name="Schleheck D."/>
            <person name="Knepper T.P."/>
            <person name="Fischer K."/>
            <person name="Cook A.M."/>
        </authorList>
    </citation>
    <scope>NUCLEOTIDE SEQUENCE [LARGE SCALE GENOMIC DNA]</scope>
    <source>
        <strain evidence="10">DSM 14576 / KF-1</strain>
    </source>
</reference>
<evidence type="ECO:0000256" key="1">
    <source>
        <dbReference type="ARBA" id="ARBA00004651"/>
    </source>
</evidence>
<dbReference type="InterPro" id="IPR011701">
    <property type="entry name" value="MFS"/>
</dbReference>
<dbReference type="GO" id="GO:0022857">
    <property type="term" value="F:transmembrane transporter activity"/>
    <property type="evidence" value="ECO:0007669"/>
    <property type="project" value="InterPro"/>
</dbReference>
<protein>
    <submittedName>
        <fullName evidence="9">Major facilitator superfamily MFS_1</fullName>
    </submittedName>
</protein>
<keyword evidence="6 7" id="KW-0472">Membrane</keyword>
<feature type="transmembrane region" description="Helical" evidence="7">
    <location>
        <begin position="73"/>
        <end position="92"/>
    </location>
</feature>
<dbReference type="AlphaFoldDB" id="B7WS69"/>
<dbReference type="Pfam" id="PF07690">
    <property type="entry name" value="MFS_1"/>
    <property type="match status" value="1"/>
</dbReference>
<feature type="transmembrane region" description="Helical" evidence="7">
    <location>
        <begin position="162"/>
        <end position="180"/>
    </location>
</feature>
<organism evidence="9 10">
    <name type="scientific">Comamonas testosteroni (strain DSM 14576 / KF-1)</name>
    <name type="common">Pseudomonas testosteroni</name>
    <dbReference type="NCBI Taxonomy" id="399795"/>
    <lineage>
        <taxon>Bacteria</taxon>
        <taxon>Pseudomonadati</taxon>
        <taxon>Pseudomonadota</taxon>
        <taxon>Betaproteobacteria</taxon>
        <taxon>Burkholderiales</taxon>
        <taxon>Comamonadaceae</taxon>
        <taxon>Comamonas</taxon>
    </lineage>
</organism>
<dbReference type="Gene3D" id="1.20.1250.20">
    <property type="entry name" value="MFS general substrate transporter like domains"/>
    <property type="match status" value="1"/>
</dbReference>
<dbReference type="Proteomes" id="UP000003039">
    <property type="component" value="Unassembled WGS sequence"/>
</dbReference>
<evidence type="ECO:0000256" key="5">
    <source>
        <dbReference type="ARBA" id="ARBA00022989"/>
    </source>
</evidence>
<sequence precursor="true">MQSRLSPYAWVCFSMCVGVMGTALASPLYPLYQQAWDLQPSHITQIFVTYMLGALISLLFLGRLTNLFGFLKVLRLGLMVMTMGVIGSALSWNTWSLGASRFIIGLASGLITTSASIGMTQLNNKGDLQRAAATTSLTIAFGFGLGPVVGGLMAQWAPFPLVSSYLPPIALSFLGIHALFRIQLPATTAPVHSAPGLTLKDVLPSISQPRKPFIYHYALGCMAAFSAFGMFSLFAAMAPSFMAQMLPWHGPAVSGLSIGFILFLSAGIQLIARPYPTKRLIIIGFFALAATNALLVLNLFAGSPWLFALSVLSMSCGHALCNLSGMAVVNKVSKPVNRTGLLSTYLVVGYVGTIVPILGMGWLSDHIGLTGALIAFCACLGLLSALLGVISARARVLPVPRQ</sequence>
<dbReference type="PANTHER" id="PTHR23517">
    <property type="entry name" value="RESISTANCE PROTEIN MDTM, PUTATIVE-RELATED-RELATED"/>
    <property type="match status" value="1"/>
</dbReference>
<gene>
    <name evidence="9" type="ORF">CtesDRAFT_PD0273</name>
</gene>
<dbReference type="PROSITE" id="PS50850">
    <property type="entry name" value="MFS"/>
    <property type="match status" value="1"/>
</dbReference>
<evidence type="ECO:0000313" key="9">
    <source>
        <dbReference type="EMBL" id="EED65327.1"/>
    </source>
</evidence>
<evidence type="ECO:0000256" key="6">
    <source>
        <dbReference type="ARBA" id="ARBA00023136"/>
    </source>
</evidence>
<name>B7WS69_COMTK</name>
<comment type="caution">
    <text evidence="9">The sequence shown here is derived from an EMBL/GenBank/DDBJ whole genome shotgun (WGS) entry which is preliminary data.</text>
</comment>
<evidence type="ECO:0000256" key="2">
    <source>
        <dbReference type="ARBA" id="ARBA00022448"/>
    </source>
</evidence>
<dbReference type="InterPro" id="IPR020846">
    <property type="entry name" value="MFS_dom"/>
</dbReference>
<dbReference type="SUPFAM" id="SSF103473">
    <property type="entry name" value="MFS general substrate transporter"/>
    <property type="match status" value="1"/>
</dbReference>
<comment type="subcellular location">
    <subcellularLocation>
        <location evidence="1">Cell membrane</location>
        <topology evidence="1">Multi-pass membrane protein</topology>
    </subcellularLocation>
</comment>
<keyword evidence="3" id="KW-1003">Cell membrane</keyword>
<dbReference type="PANTHER" id="PTHR23517:SF13">
    <property type="entry name" value="MAJOR FACILITATOR SUPERFAMILY MFS_1"/>
    <property type="match status" value="1"/>
</dbReference>
<evidence type="ECO:0000313" key="10">
    <source>
        <dbReference type="Proteomes" id="UP000003039"/>
    </source>
</evidence>
<feature type="transmembrane region" description="Helical" evidence="7">
    <location>
        <begin position="280"/>
        <end position="301"/>
    </location>
</feature>
<evidence type="ECO:0000256" key="4">
    <source>
        <dbReference type="ARBA" id="ARBA00022692"/>
    </source>
</evidence>
<dbReference type="InterPro" id="IPR050171">
    <property type="entry name" value="MFS_Transporters"/>
</dbReference>
<dbReference type="EMBL" id="AAUJ02000001">
    <property type="protein sequence ID" value="EED65327.1"/>
    <property type="molecule type" value="Genomic_DNA"/>
</dbReference>
<keyword evidence="5 7" id="KW-1133">Transmembrane helix</keyword>
<evidence type="ECO:0000256" key="3">
    <source>
        <dbReference type="ARBA" id="ARBA00022475"/>
    </source>
</evidence>
<evidence type="ECO:0000259" key="8">
    <source>
        <dbReference type="PROSITE" id="PS50850"/>
    </source>
</evidence>
<dbReference type="InterPro" id="IPR036259">
    <property type="entry name" value="MFS_trans_sf"/>
</dbReference>
<proteinExistence type="predicted"/>
<feature type="transmembrane region" description="Helical" evidence="7">
    <location>
        <begin position="307"/>
        <end position="329"/>
    </location>
</feature>
<feature type="transmembrane region" description="Helical" evidence="7">
    <location>
        <begin position="131"/>
        <end position="156"/>
    </location>
</feature>
<feature type="transmembrane region" description="Helical" evidence="7">
    <location>
        <begin position="341"/>
        <end position="363"/>
    </location>
</feature>
<dbReference type="OrthoDB" id="9810492at2"/>
<dbReference type="RefSeq" id="WP_003050804.1">
    <property type="nucleotide sequence ID" value="NZ_AAUJ02000001.1"/>
</dbReference>
<keyword evidence="4 7" id="KW-0812">Transmembrane</keyword>
<feature type="transmembrane region" description="Helical" evidence="7">
    <location>
        <begin position="248"/>
        <end position="268"/>
    </location>
</feature>
<dbReference type="eggNOG" id="COG2814">
    <property type="taxonomic scope" value="Bacteria"/>
</dbReference>
<feature type="transmembrane region" description="Helical" evidence="7">
    <location>
        <begin position="7"/>
        <end position="30"/>
    </location>
</feature>
<feature type="transmembrane region" description="Helical" evidence="7">
    <location>
        <begin position="42"/>
        <end position="61"/>
    </location>
</feature>
<dbReference type="GO" id="GO:0005886">
    <property type="term" value="C:plasma membrane"/>
    <property type="evidence" value="ECO:0007669"/>
    <property type="project" value="UniProtKB-SubCell"/>
</dbReference>
<keyword evidence="2" id="KW-0813">Transport</keyword>
<feature type="transmembrane region" description="Helical" evidence="7">
    <location>
        <begin position="369"/>
        <end position="392"/>
    </location>
</feature>
<accession>B7WS69</accession>
<evidence type="ECO:0000256" key="7">
    <source>
        <dbReference type="SAM" id="Phobius"/>
    </source>
</evidence>
<feature type="domain" description="Major facilitator superfamily (MFS) profile" evidence="8">
    <location>
        <begin position="1"/>
        <end position="393"/>
    </location>
</feature>
<feature type="transmembrane region" description="Helical" evidence="7">
    <location>
        <begin position="98"/>
        <end position="119"/>
    </location>
</feature>
<feature type="transmembrane region" description="Helical" evidence="7">
    <location>
        <begin position="214"/>
        <end position="236"/>
    </location>
</feature>